<dbReference type="EMBL" id="JAGTJQ010000003">
    <property type="protein sequence ID" value="KAH7035135.1"/>
    <property type="molecule type" value="Genomic_DNA"/>
</dbReference>
<gene>
    <name evidence="1" type="ORF">B0I36DRAFT_88661</name>
</gene>
<comment type="caution">
    <text evidence="1">The sequence shown here is derived from an EMBL/GenBank/DDBJ whole genome shotgun (WGS) entry which is preliminary data.</text>
</comment>
<accession>A0A9P8YC21</accession>
<dbReference type="OrthoDB" id="4765944at2759"/>
<protein>
    <submittedName>
        <fullName evidence="1">Uncharacterized protein</fullName>
    </submittedName>
</protein>
<dbReference type="RefSeq" id="XP_046015228.1">
    <property type="nucleotide sequence ID" value="XM_046163519.1"/>
</dbReference>
<proteinExistence type="predicted"/>
<evidence type="ECO:0000313" key="1">
    <source>
        <dbReference type="EMBL" id="KAH7035135.1"/>
    </source>
</evidence>
<dbReference type="AlphaFoldDB" id="A0A9P8YC21"/>
<dbReference type="Proteomes" id="UP000756346">
    <property type="component" value="Unassembled WGS sequence"/>
</dbReference>
<sequence>MPAHTPGLVPITPQVLEELRDKLLSVFGLLGLPARPRPKRHLQRNLYRPKDGYLHWGPMPSNDFHRATVDIPGEAAWSACLRLVDGPDLLAIPFAHVSVSNTPEHDIKEAARQIALLWPTASDDAPRRHVKLYRHSKDAWNGRDLDDKAAMEPMVRWLSSKGLLPGEGLSVAFITPGDGGTLEILRADNQMIYPHIKPEELDTPSWRDEGDPAPAGSARPRCGQIWSICRADANVVSFPVIAATMLLMLNPAKGMLDVDIATEYPDCDISWCLDALHTYARMEGPPAVKPYLNADDWNNWALETYGDHWIYMHLTVHHFESGTVEDRGHYPQPSVSGMKIDRRSLGDEFAGIYVESRRTSIARVATARDGQGNASAAATMPDGNFVGFVLTDEAHSPLVVNVNDWDSRGLVCPAGAEGVAFFQQLLWNTFGDWFDMWQATIANRRRLLDIDIKTLDQNLVAAKGKTFFATIQLFHQFQKHITAGPRDLQTMYRKWKRTYFGSGQ</sequence>
<name>A0A9P8YC21_9PEZI</name>
<reference evidence="1" key="1">
    <citation type="journal article" date="2021" name="Nat. Commun.">
        <title>Genetic determinants of endophytism in the Arabidopsis root mycobiome.</title>
        <authorList>
            <person name="Mesny F."/>
            <person name="Miyauchi S."/>
            <person name="Thiergart T."/>
            <person name="Pickel B."/>
            <person name="Atanasova L."/>
            <person name="Karlsson M."/>
            <person name="Huettel B."/>
            <person name="Barry K.W."/>
            <person name="Haridas S."/>
            <person name="Chen C."/>
            <person name="Bauer D."/>
            <person name="Andreopoulos W."/>
            <person name="Pangilinan J."/>
            <person name="LaButti K."/>
            <person name="Riley R."/>
            <person name="Lipzen A."/>
            <person name="Clum A."/>
            <person name="Drula E."/>
            <person name="Henrissat B."/>
            <person name="Kohler A."/>
            <person name="Grigoriev I.V."/>
            <person name="Martin F.M."/>
            <person name="Hacquard S."/>
        </authorList>
    </citation>
    <scope>NUCLEOTIDE SEQUENCE</scope>
    <source>
        <strain evidence="1">MPI-CAGE-CH-0230</strain>
    </source>
</reference>
<organism evidence="1 2">
    <name type="scientific">Microdochium trichocladiopsis</name>
    <dbReference type="NCBI Taxonomy" id="1682393"/>
    <lineage>
        <taxon>Eukaryota</taxon>
        <taxon>Fungi</taxon>
        <taxon>Dikarya</taxon>
        <taxon>Ascomycota</taxon>
        <taxon>Pezizomycotina</taxon>
        <taxon>Sordariomycetes</taxon>
        <taxon>Xylariomycetidae</taxon>
        <taxon>Xylariales</taxon>
        <taxon>Microdochiaceae</taxon>
        <taxon>Microdochium</taxon>
    </lineage>
</organism>
<dbReference type="GeneID" id="70193065"/>
<evidence type="ECO:0000313" key="2">
    <source>
        <dbReference type="Proteomes" id="UP000756346"/>
    </source>
</evidence>
<keyword evidence="2" id="KW-1185">Reference proteome</keyword>